<dbReference type="RefSeq" id="WP_067181373.1">
    <property type="nucleotide sequence ID" value="NZ_CP012199.1"/>
</dbReference>
<reference evidence="2 3" key="1">
    <citation type="journal article" date="2016" name="BMC Genomics">
        <title>Genomic analysis of the nitrate-respiring Sphingopyxis granuli (formerly Sphingomonas macrogoltabida) strain TFA.</title>
        <authorList>
            <person name="Garcia-Romero I."/>
            <person name="Perez-Pulido A.J."/>
            <person name="Gonzalez-Flores Y.E."/>
            <person name="Reyes-Ramirez F."/>
            <person name="Santero E."/>
            <person name="Floriano B."/>
        </authorList>
    </citation>
    <scope>NUCLEOTIDE SEQUENCE [LARGE SCALE GENOMIC DNA]</scope>
    <source>
        <strain evidence="2 3">TFA</strain>
    </source>
</reference>
<dbReference type="EMBL" id="CP012199">
    <property type="protein sequence ID" value="AMG73486.1"/>
    <property type="molecule type" value="Genomic_DNA"/>
</dbReference>
<sequence length="239" mass="26058">MTGKRMGQMMLIAAGFAAGAATPAAMVMADAGPAKSSFDEISVKRINIVEPDGKYRLVLANSERFPGLFMEGKEYKHHSRDTGGMLFFNDEGDEVGGLTFDSKTVGENRRASASLMFDQYKQDQTVGIQYSEANGQRAAGLRVWDRPDWPIKPLMEMSERAATAPDQAARDRIREEMRAYATAKGTAAERLFVGKTSDDAIVKLADKSGKPRLLLRVGASGEPSIEFLDATGKVVKRIS</sequence>
<evidence type="ECO:0000313" key="2">
    <source>
        <dbReference type="EMBL" id="AMG73486.1"/>
    </source>
</evidence>
<proteinExistence type="predicted"/>
<dbReference type="AlphaFoldDB" id="A0AA86GJR2"/>
<protein>
    <submittedName>
        <fullName evidence="2">Uncharacterized protein</fullName>
    </submittedName>
</protein>
<organism evidence="2 3">
    <name type="scientific">Sphingopyxis granuli</name>
    <dbReference type="NCBI Taxonomy" id="267128"/>
    <lineage>
        <taxon>Bacteria</taxon>
        <taxon>Pseudomonadati</taxon>
        <taxon>Pseudomonadota</taxon>
        <taxon>Alphaproteobacteria</taxon>
        <taxon>Sphingomonadales</taxon>
        <taxon>Sphingomonadaceae</taxon>
        <taxon>Sphingopyxis</taxon>
    </lineage>
</organism>
<accession>A0AA86GJR2</accession>
<feature type="signal peptide" evidence="1">
    <location>
        <begin position="1"/>
        <end position="20"/>
    </location>
</feature>
<dbReference type="KEGG" id="sgi:SGRAN_1093"/>
<gene>
    <name evidence="2" type="ORF">SGRAN_1093</name>
</gene>
<evidence type="ECO:0000313" key="3">
    <source>
        <dbReference type="Proteomes" id="UP000058599"/>
    </source>
</evidence>
<name>A0AA86GJR2_9SPHN</name>
<evidence type="ECO:0000256" key="1">
    <source>
        <dbReference type="SAM" id="SignalP"/>
    </source>
</evidence>
<keyword evidence="3" id="KW-1185">Reference proteome</keyword>
<feature type="chain" id="PRO_5041661207" evidence="1">
    <location>
        <begin position="21"/>
        <end position="239"/>
    </location>
</feature>
<dbReference type="Proteomes" id="UP000058599">
    <property type="component" value="Chromosome"/>
</dbReference>
<keyword evidence="1" id="KW-0732">Signal</keyword>